<evidence type="ECO:0000259" key="2">
    <source>
        <dbReference type="Pfam" id="PF10088"/>
    </source>
</evidence>
<dbReference type="InterPro" id="IPR018760">
    <property type="entry name" value="DUF2326"/>
</dbReference>
<feature type="domain" description="ABC-three component systems C-terminal" evidence="3">
    <location>
        <begin position="277"/>
        <end position="403"/>
    </location>
</feature>
<accession>J7LEW6</accession>
<keyword evidence="1" id="KW-0175">Coiled coil</keyword>
<dbReference type="PATRIC" id="fig|1205910.3.peg.1616"/>
<gene>
    <name evidence="4" type="ordered locus">B005_1704</name>
</gene>
<feature type="coiled-coil region" evidence="1">
    <location>
        <begin position="399"/>
        <end position="433"/>
    </location>
</feature>
<dbReference type="KEGG" id="nal:B005_1704"/>
<proteinExistence type="predicted"/>
<organism evidence="4 5">
    <name type="scientific">Nocardiopsis alba (strain ATCC BAA-2165 / BE74)</name>
    <dbReference type="NCBI Taxonomy" id="1205910"/>
    <lineage>
        <taxon>Bacteria</taxon>
        <taxon>Bacillati</taxon>
        <taxon>Actinomycetota</taxon>
        <taxon>Actinomycetes</taxon>
        <taxon>Streptosporangiales</taxon>
        <taxon>Nocardiopsidaceae</taxon>
        <taxon>Nocardiopsis</taxon>
    </lineage>
</organism>
<dbReference type="InterPro" id="IPR046919">
    <property type="entry name" value="ABC-3C_CTD10"/>
</dbReference>
<dbReference type="Pfam" id="PF20275">
    <property type="entry name" value="CTD10"/>
    <property type="match status" value="1"/>
</dbReference>
<evidence type="ECO:0000313" key="4">
    <source>
        <dbReference type="EMBL" id="AFR09990.1"/>
    </source>
</evidence>
<dbReference type="OrthoDB" id="7314834at2"/>
<dbReference type="EMBL" id="CP003788">
    <property type="protein sequence ID" value="AFR09990.1"/>
    <property type="molecule type" value="Genomic_DNA"/>
</dbReference>
<reference evidence="4 5" key="1">
    <citation type="journal article" date="2012" name="J. Bacteriol.">
        <title>Whole-Genome Sequence of Nocardiopsis alba Strain ATCC BAA-2165, Associated with Honeybees.</title>
        <authorList>
            <person name="Qiao J."/>
            <person name="Chen L."/>
            <person name="Li Y."/>
            <person name="Wang J."/>
            <person name="Zhang W."/>
            <person name="Chen S."/>
        </authorList>
    </citation>
    <scope>NUCLEOTIDE SEQUENCE [LARGE SCALE GENOMIC DNA]</scope>
    <source>
        <strain evidence="5">ATCC BAA-2165 / BE74</strain>
    </source>
</reference>
<reference evidence="5" key="2">
    <citation type="submission" date="2012-08" db="EMBL/GenBank/DDBJ databases">
        <title>Whole-genome sequence of Nocardiopsis alba strain ATCC BAA-2165 associated with honeybees.</title>
        <authorList>
            <person name="Qiao J."/>
            <person name="Chen L."/>
            <person name="Li Y."/>
            <person name="Wang J."/>
            <person name="Zhang W."/>
            <person name="Chen S."/>
        </authorList>
    </citation>
    <scope>NUCLEOTIDE SEQUENCE [LARGE SCALE GENOMIC DNA]</scope>
    <source>
        <strain evidence="5">ATCC BAA-2165 / BE74</strain>
    </source>
</reference>
<evidence type="ECO:0000313" key="5">
    <source>
        <dbReference type="Proteomes" id="UP000003779"/>
    </source>
</evidence>
<dbReference type="AlphaFoldDB" id="J7LEW6"/>
<dbReference type="Pfam" id="PF10088">
    <property type="entry name" value="DUF2326"/>
    <property type="match status" value="1"/>
</dbReference>
<dbReference type="eggNOG" id="COG5293">
    <property type="taxonomic scope" value="Bacteria"/>
</dbReference>
<evidence type="ECO:0000256" key="1">
    <source>
        <dbReference type="SAM" id="Coils"/>
    </source>
</evidence>
<dbReference type="HOGENOM" id="CLU_033310_0_0_11"/>
<dbReference type="STRING" id="1205910.B005_1704"/>
<name>J7LEW6_NOCAA</name>
<feature type="domain" description="DUF2326" evidence="2">
    <location>
        <begin position="443"/>
        <end position="577"/>
    </location>
</feature>
<feature type="coiled-coil region" evidence="1">
    <location>
        <begin position="324"/>
        <end position="358"/>
    </location>
</feature>
<protein>
    <submittedName>
        <fullName evidence="4">Uncharacterized protein</fullName>
    </submittedName>
</protein>
<evidence type="ECO:0000259" key="3">
    <source>
        <dbReference type="Pfam" id="PF20275"/>
    </source>
</evidence>
<sequence length="577" mass="65953">MLRELKASDPRFRPVSFGPGLNLLIADRTFASTEEQSRNAVGKTSMVELLHFLLGADKTPLVTRRENKSTTFELVMDWPGVDIPLKVRRCGREAAKVDLDPDILGHDPDTLFPRGGSVGVREWRFALERGLFGIREGDAGLSGRTLLGFYLRRTEKNGFADALRPNTQTNRHHATANLCYLFGMDWALAQRYGDLSEREQTRRKLSAATKDPVWKDIVGRSGDLRGQLTVAEHRIGELRSQIAEFQVVPEYEEIRREAERVDARIRALREQDVVDQRNLADAERSMEEAREPGHDYLERTYAEMGVLLGDQVRARYDQVEEFHRAVVRNRRQYLEEEVARLREKLVASERERKELGDRQAGLLRTLKEGGALDTLTVMQSALAKEEAHKQLLQRRFEAVRTLEQSRRQIDQEKAALEDEVQSDIEARREQEQQASLLFNRFAEYLYGDARAPYLTFQARRSHLEIELKLEADDSTGISNMKMFCFDLAWAVIAHRGGRGPDFLVHDSKLYDGVDERQVARALELAATVTREEGMQYIVTMNSDDLAKAERMGFDATPHVIEPRLDDSDTGGLFGFRF</sequence>
<dbReference type="Proteomes" id="UP000003779">
    <property type="component" value="Chromosome"/>
</dbReference>